<dbReference type="InterPro" id="IPR050348">
    <property type="entry name" value="Protein-Tyr_Phosphatase"/>
</dbReference>
<dbReference type="SMART" id="SM00194">
    <property type="entry name" value="PTPc"/>
    <property type="match status" value="1"/>
</dbReference>
<evidence type="ECO:0000313" key="4">
    <source>
        <dbReference type="Proteomes" id="UP000593567"/>
    </source>
</evidence>
<protein>
    <submittedName>
        <fullName evidence="3">Uncharacterized protein</fullName>
    </submittedName>
</protein>
<accession>A0A7J7J8P0</accession>
<dbReference type="AlphaFoldDB" id="A0A7J7J8P0"/>
<dbReference type="PROSITE" id="PS50055">
    <property type="entry name" value="TYR_PHOSPHATASE_PTP"/>
    <property type="match status" value="1"/>
</dbReference>
<feature type="domain" description="Tyrosine-protein phosphatase" evidence="1">
    <location>
        <begin position="1"/>
        <end position="176"/>
    </location>
</feature>
<dbReference type="Pfam" id="PF00102">
    <property type="entry name" value="Y_phosphatase"/>
    <property type="match status" value="1"/>
</dbReference>
<dbReference type="PANTHER" id="PTHR19134">
    <property type="entry name" value="RECEPTOR-TYPE TYROSINE-PROTEIN PHOSPHATASE"/>
    <property type="match status" value="1"/>
</dbReference>
<dbReference type="PROSITE" id="PS00383">
    <property type="entry name" value="TYR_PHOSPHATASE_1"/>
    <property type="match status" value="1"/>
</dbReference>
<organism evidence="3 4">
    <name type="scientific">Bugula neritina</name>
    <name type="common">Brown bryozoan</name>
    <name type="synonym">Sertularia neritina</name>
    <dbReference type="NCBI Taxonomy" id="10212"/>
    <lineage>
        <taxon>Eukaryota</taxon>
        <taxon>Metazoa</taxon>
        <taxon>Spiralia</taxon>
        <taxon>Lophotrochozoa</taxon>
        <taxon>Bryozoa</taxon>
        <taxon>Gymnolaemata</taxon>
        <taxon>Cheilostomatida</taxon>
        <taxon>Flustrina</taxon>
        <taxon>Buguloidea</taxon>
        <taxon>Bugulidae</taxon>
        <taxon>Bugula</taxon>
    </lineage>
</organism>
<dbReference type="PRINTS" id="PR00700">
    <property type="entry name" value="PRTYPHPHTASE"/>
</dbReference>
<evidence type="ECO:0000313" key="3">
    <source>
        <dbReference type="EMBL" id="KAF6022609.1"/>
    </source>
</evidence>
<evidence type="ECO:0000259" key="2">
    <source>
        <dbReference type="PROSITE" id="PS50056"/>
    </source>
</evidence>
<dbReference type="InterPro" id="IPR000242">
    <property type="entry name" value="PTP_cat"/>
</dbReference>
<comment type="caution">
    <text evidence="3">The sequence shown here is derived from an EMBL/GenBank/DDBJ whole genome shotgun (WGS) entry which is preliminary data.</text>
</comment>
<dbReference type="SUPFAM" id="SSF52799">
    <property type="entry name" value="(Phosphotyrosine protein) phosphatases II"/>
    <property type="match status" value="1"/>
</dbReference>
<name>A0A7J7J8P0_BUGNE</name>
<dbReference type="Proteomes" id="UP000593567">
    <property type="component" value="Unassembled WGS sequence"/>
</dbReference>
<reference evidence="3" key="1">
    <citation type="submission" date="2020-06" db="EMBL/GenBank/DDBJ databases">
        <title>Draft genome of Bugula neritina, a colonial animal packing powerful symbionts and potential medicines.</title>
        <authorList>
            <person name="Rayko M."/>
        </authorList>
    </citation>
    <scope>NUCLEOTIDE SEQUENCE [LARGE SCALE GENOMIC DNA]</scope>
    <source>
        <strain evidence="3">Kwan_BN1</strain>
    </source>
</reference>
<dbReference type="Gene3D" id="3.90.190.10">
    <property type="entry name" value="Protein tyrosine phosphatase superfamily"/>
    <property type="match status" value="1"/>
</dbReference>
<dbReference type="EMBL" id="VXIV02002829">
    <property type="protein sequence ID" value="KAF6022609.1"/>
    <property type="molecule type" value="Genomic_DNA"/>
</dbReference>
<proteinExistence type="predicted"/>
<keyword evidence="4" id="KW-1185">Reference proteome</keyword>
<evidence type="ECO:0000259" key="1">
    <source>
        <dbReference type="PROSITE" id="PS50055"/>
    </source>
</evidence>
<sequence length="201" mass="22691">MTTKLVEKGRSKCGLYWPQEVNAMETYGSINVMNMDVEVESSGDFQTSTLCICNKATGETRFVKHMLFLKWPDYGIPPCADSFLHFVKSVRDMQAKSVKEMPEWKGHPRGPPIVVHCSAGIGRTGTFICSDIGMYLLDDIGRLNISSMVKLIRAQRAFAIQMPDQYVFCHIAILQYAQQQGYLPADMNIPQLLEDEDNLTE</sequence>
<dbReference type="PROSITE" id="PS50056">
    <property type="entry name" value="TYR_PHOSPHATASE_2"/>
    <property type="match status" value="1"/>
</dbReference>
<dbReference type="GO" id="GO:0004725">
    <property type="term" value="F:protein tyrosine phosphatase activity"/>
    <property type="evidence" value="ECO:0007669"/>
    <property type="project" value="InterPro"/>
</dbReference>
<dbReference type="PANTHER" id="PTHR19134:SF534">
    <property type="entry name" value="LD27988P"/>
    <property type="match status" value="1"/>
</dbReference>
<dbReference type="InterPro" id="IPR000387">
    <property type="entry name" value="Tyr_Pase_dom"/>
</dbReference>
<dbReference type="InterPro" id="IPR029021">
    <property type="entry name" value="Prot-tyrosine_phosphatase-like"/>
</dbReference>
<dbReference type="InterPro" id="IPR016130">
    <property type="entry name" value="Tyr_Pase_AS"/>
</dbReference>
<dbReference type="SMART" id="SM00404">
    <property type="entry name" value="PTPc_motif"/>
    <property type="match status" value="1"/>
</dbReference>
<dbReference type="InterPro" id="IPR003595">
    <property type="entry name" value="Tyr_Pase_cat"/>
</dbReference>
<gene>
    <name evidence="3" type="ORF">EB796_019094</name>
</gene>
<dbReference type="OrthoDB" id="10051650at2759"/>
<feature type="domain" description="Tyrosine specific protein phosphatases" evidence="2">
    <location>
        <begin position="81"/>
        <end position="167"/>
    </location>
</feature>